<comment type="caution">
    <text evidence="1">The sequence shown here is derived from an EMBL/GenBank/DDBJ whole genome shotgun (WGS) entry which is preliminary data.</text>
</comment>
<gene>
    <name evidence="1" type="ORF">VB854_27390</name>
</gene>
<evidence type="ECO:0000313" key="2">
    <source>
        <dbReference type="Proteomes" id="UP001301728"/>
    </source>
</evidence>
<reference evidence="1 2" key="1">
    <citation type="submission" date="2023-12" db="EMBL/GenBank/DDBJ databases">
        <title>Baltic Sea Cyanobacteria.</title>
        <authorList>
            <person name="Delbaje E."/>
            <person name="Fewer D.P."/>
            <person name="Shishido T.K."/>
        </authorList>
    </citation>
    <scope>NUCLEOTIDE SEQUENCE [LARGE SCALE GENOMIC DNA]</scope>
    <source>
        <strain evidence="1 2">CCNP 1315</strain>
    </source>
</reference>
<protein>
    <submittedName>
        <fullName evidence="1">Uncharacterized protein</fullName>
    </submittedName>
</protein>
<keyword evidence="2" id="KW-1185">Reference proteome</keyword>
<organism evidence="1 2">
    <name type="scientific">Limnoraphis robusta CCNP1315</name>
    <dbReference type="NCBI Taxonomy" id="3110306"/>
    <lineage>
        <taxon>Bacteria</taxon>
        <taxon>Bacillati</taxon>
        <taxon>Cyanobacteriota</taxon>
        <taxon>Cyanophyceae</taxon>
        <taxon>Oscillatoriophycideae</taxon>
        <taxon>Oscillatoriales</taxon>
        <taxon>Sirenicapillariaceae</taxon>
        <taxon>Limnoraphis</taxon>
    </lineage>
</organism>
<dbReference type="EMBL" id="JAYGHT010000191">
    <property type="protein sequence ID" value="MEA5522660.1"/>
    <property type="molecule type" value="Genomic_DNA"/>
</dbReference>
<dbReference type="RefSeq" id="WP_323220777.1">
    <property type="nucleotide sequence ID" value="NZ_JAYGHT010000191.1"/>
</dbReference>
<name>A0ABU5U6N9_9CYAN</name>
<sequence>MSIETRPTEVIDLVVNSKDNCYLLKDHIEAIQTTGVKQELTQGIWVVRIRKGSFDYIKDDPNGQKGEPLVMLWMYGGKFKNLKTNKIVPAGWSTLNGFDDTVTLAVSEPITLCAFFFDIYLEDNDGDVTVSAVKVGELSDIEE</sequence>
<proteinExistence type="predicted"/>
<dbReference type="Proteomes" id="UP001301728">
    <property type="component" value="Unassembled WGS sequence"/>
</dbReference>
<evidence type="ECO:0000313" key="1">
    <source>
        <dbReference type="EMBL" id="MEA5522660.1"/>
    </source>
</evidence>
<accession>A0ABU5U6N9</accession>